<gene>
    <name evidence="3" type="ORF">HNR06_003482</name>
</gene>
<accession>A0A7Y9XG39</accession>
<dbReference type="GO" id="GO:0006508">
    <property type="term" value="P:proteolysis"/>
    <property type="evidence" value="ECO:0007669"/>
    <property type="project" value="UniProtKB-KW"/>
</dbReference>
<keyword evidence="1" id="KW-0472">Membrane</keyword>
<keyword evidence="2" id="KW-0732">Signal</keyword>
<name>A0A7Y9XG39_9ACTN</name>
<evidence type="ECO:0000256" key="2">
    <source>
        <dbReference type="SAM" id="SignalP"/>
    </source>
</evidence>
<dbReference type="GO" id="GO:0008233">
    <property type="term" value="F:peptidase activity"/>
    <property type="evidence" value="ECO:0007669"/>
    <property type="project" value="UniProtKB-KW"/>
</dbReference>
<feature type="chain" id="PRO_5039520722" evidence="2">
    <location>
        <begin position="22"/>
        <end position="62"/>
    </location>
</feature>
<dbReference type="EMBL" id="JACCHL010000001">
    <property type="protein sequence ID" value="NYH53893.1"/>
    <property type="molecule type" value="Genomic_DNA"/>
</dbReference>
<evidence type="ECO:0000313" key="3">
    <source>
        <dbReference type="EMBL" id="NYH53893.1"/>
    </source>
</evidence>
<evidence type="ECO:0000313" key="4">
    <source>
        <dbReference type="Proteomes" id="UP000584931"/>
    </source>
</evidence>
<dbReference type="RefSeq" id="WP_179808759.1">
    <property type="nucleotide sequence ID" value="NZ_JACCHL010000001.1"/>
</dbReference>
<keyword evidence="1" id="KW-0812">Transmembrane</keyword>
<dbReference type="AlphaFoldDB" id="A0A7Y9XG39"/>
<keyword evidence="1" id="KW-1133">Transmembrane helix</keyword>
<evidence type="ECO:0000256" key="1">
    <source>
        <dbReference type="SAM" id="Phobius"/>
    </source>
</evidence>
<reference evidence="3 4" key="1">
    <citation type="submission" date="2020-07" db="EMBL/GenBank/DDBJ databases">
        <title>Sequencing the genomes of 1000 actinobacteria strains.</title>
        <authorList>
            <person name="Klenk H.-P."/>
        </authorList>
    </citation>
    <scope>NUCLEOTIDE SEQUENCE [LARGE SCALE GENOMIC DNA]</scope>
    <source>
        <strain evidence="3 4">DSM 45278</strain>
    </source>
</reference>
<comment type="caution">
    <text evidence="3">The sequence shown here is derived from an EMBL/GenBank/DDBJ whole genome shotgun (WGS) entry which is preliminary data.</text>
</comment>
<keyword evidence="3" id="KW-0378">Hydrolase</keyword>
<dbReference type="Proteomes" id="UP000584931">
    <property type="component" value="Unassembled WGS sequence"/>
</dbReference>
<feature type="signal peptide" evidence="2">
    <location>
        <begin position="1"/>
        <end position="21"/>
    </location>
</feature>
<feature type="transmembrane region" description="Helical" evidence="1">
    <location>
        <begin position="31"/>
        <end position="52"/>
    </location>
</feature>
<organism evidence="3 4">
    <name type="scientific">Nocardiopsis sinuspersici</name>
    <dbReference type="NCBI Taxonomy" id="501010"/>
    <lineage>
        <taxon>Bacteria</taxon>
        <taxon>Bacillati</taxon>
        <taxon>Actinomycetota</taxon>
        <taxon>Actinomycetes</taxon>
        <taxon>Streptosporangiales</taxon>
        <taxon>Nocardiopsidaceae</taxon>
        <taxon>Nocardiopsis</taxon>
    </lineage>
</organism>
<sequence length="62" mass="6547">MTYIVKPTVHLAFGAAATALAASVLAFDFPYYAIVAAAALIGVFAVWLTLTIRGIRTRESSS</sequence>
<protein>
    <submittedName>
        <fullName evidence="3">Membrane protein implicated in regulation of membrane protease activity</fullName>
    </submittedName>
</protein>
<keyword evidence="3" id="KW-0645">Protease</keyword>
<proteinExistence type="predicted"/>